<gene>
    <name evidence="1" type="primary">orf99-c</name>
</gene>
<proteinExistence type="predicted"/>
<geneLocation type="mitochondrion" evidence="1"/>
<organism evidence="1">
    <name type="scientific">Stipa capillata</name>
    <dbReference type="NCBI Taxonomy" id="665498"/>
    <lineage>
        <taxon>Eukaryota</taxon>
        <taxon>Viridiplantae</taxon>
        <taxon>Streptophyta</taxon>
        <taxon>Embryophyta</taxon>
        <taxon>Tracheophyta</taxon>
        <taxon>Spermatophyta</taxon>
        <taxon>Magnoliopsida</taxon>
        <taxon>Liliopsida</taxon>
        <taxon>Poales</taxon>
        <taxon>Poaceae</taxon>
        <taxon>BOP clade</taxon>
        <taxon>Pooideae</taxon>
        <taxon>Stipodae</taxon>
        <taxon>Stipeae</taxon>
        <taxon>Stipa</taxon>
    </lineage>
</organism>
<dbReference type="AlphaFoldDB" id="A0A8F5Z9D6"/>
<accession>A0A8F5Z9D6</accession>
<evidence type="ECO:0000313" key="1">
    <source>
        <dbReference type="EMBL" id="QXO87003.1"/>
    </source>
</evidence>
<keyword evidence="1" id="KW-0496">Mitochondrion</keyword>
<name>A0A8F5Z9D6_9POAL</name>
<reference evidence="1" key="1">
    <citation type="submission" date="2021-05" db="EMBL/GenBank/DDBJ databases">
        <title>The first draft genome of feather grasses using SMRT sequencing and its implications in molecular studies of Stipa.</title>
        <authorList>
            <person name="Baiakhmetov E."/>
            <person name="Guyomar C."/>
            <person name="Shelest E."/>
            <person name="Nobis M."/>
            <person name="Gudkova P.D."/>
        </authorList>
    </citation>
    <scope>NUCLEOTIDE SEQUENCE</scope>
</reference>
<sequence length="220" mass="25138">MLAGRIEVIFRSTVHPVKCKKHSGITQRTLLVCFLPTRKEERQGSDLTVCSMGADYPKNPWEKRKDISVTKTIGGCIGEIQGFTAAQKKNRLEVRGPLVPYRTSSLRAKRRPPLSLSFFHSAYFLALFRQSKAKLKWFAYLTHLMKGNELRFLGGFMDGFSQPHSFLLKSDALRLRFRGLGYRPFRASFRFFSRLSTTFALASKGDPMTFPEFEVFVALP</sequence>
<dbReference type="EMBL" id="MZ161093">
    <property type="protein sequence ID" value="QXO87003.1"/>
    <property type="molecule type" value="Genomic_DNA"/>
</dbReference>
<protein>
    <submittedName>
        <fullName evidence="1">Uncharacterized protein</fullName>
    </submittedName>
</protein>